<accession>A0A0C2WFI3</accession>
<dbReference type="HOGENOM" id="CLU_2544033_0_0_1"/>
<feature type="region of interest" description="Disordered" evidence="1">
    <location>
        <begin position="54"/>
        <end position="83"/>
    </location>
</feature>
<protein>
    <submittedName>
        <fullName evidence="3">Uncharacterized protein</fullName>
    </submittedName>
</protein>
<name>A0A0C2WFI3_SERVB</name>
<dbReference type="Proteomes" id="UP000054097">
    <property type="component" value="Unassembled WGS sequence"/>
</dbReference>
<dbReference type="AlphaFoldDB" id="A0A0C2WFI3"/>
<sequence length="83" mass="8691">MIFSKVLFAVLASSVIFAAPIPSENPSSTLEKRGPPPKEILAVPLGAFLNGFPVPPPMPAPPQPAPAPLPGPPRPIPTRRHTT</sequence>
<reference evidence="4" key="2">
    <citation type="submission" date="2015-01" db="EMBL/GenBank/DDBJ databases">
        <title>Evolutionary Origins and Diversification of the Mycorrhizal Mutualists.</title>
        <authorList>
            <consortium name="DOE Joint Genome Institute"/>
            <consortium name="Mycorrhizal Genomics Consortium"/>
            <person name="Kohler A."/>
            <person name="Kuo A."/>
            <person name="Nagy L.G."/>
            <person name="Floudas D."/>
            <person name="Copeland A."/>
            <person name="Barry K.W."/>
            <person name="Cichocki N."/>
            <person name="Veneault-Fourrey C."/>
            <person name="LaButti K."/>
            <person name="Lindquist E.A."/>
            <person name="Lipzen A."/>
            <person name="Lundell T."/>
            <person name="Morin E."/>
            <person name="Murat C."/>
            <person name="Riley R."/>
            <person name="Ohm R."/>
            <person name="Sun H."/>
            <person name="Tunlid A."/>
            <person name="Henrissat B."/>
            <person name="Grigoriev I.V."/>
            <person name="Hibbett D.S."/>
            <person name="Martin F."/>
        </authorList>
    </citation>
    <scope>NUCLEOTIDE SEQUENCE [LARGE SCALE GENOMIC DNA]</scope>
    <source>
        <strain evidence="4">MAFF 305830</strain>
    </source>
</reference>
<evidence type="ECO:0000313" key="3">
    <source>
        <dbReference type="EMBL" id="KIM25158.1"/>
    </source>
</evidence>
<evidence type="ECO:0000256" key="1">
    <source>
        <dbReference type="SAM" id="MobiDB-lite"/>
    </source>
</evidence>
<reference evidence="3 4" key="1">
    <citation type="submission" date="2014-04" db="EMBL/GenBank/DDBJ databases">
        <authorList>
            <consortium name="DOE Joint Genome Institute"/>
            <person name="Kuo A."/>
            <person name="Zuccaro A."/>
            <person name="Kohler A."/>
            <person name="Nagy L.G."/>
            <person name="Floudas D."/>
            <person name="Copeland A."/>
            <person name="Barry K.W."/>
            <person name="Cichocki N."/>
            <person name="Veneault-Fourrey C."/>
            <person name="LaButti K."/>
            <person name="Lindquist E.A."/>
            <person name="Lipzen A."/>
            <person name="Lundell T."/>
            <person name="Morin E."/>
            <person name="Murat C."/>
            <person name="Sun H."/>
            <person name="Tunlid A."/>
            <person name="Henrissat B."/>
            <person name="Grigoriev I.V."/>
            <person name="Hibbett D.S."/>
            <person name="Martin F."/>
            <person name="Nordberg H.P."/>
            <person name="Cantor M.N."/>
            <person name="Hua S.X."/>
        </authorList>
    </citation>
    <scope>NUCLEOTIDE SEQUENCE [LARGE SCALE GENOMIC DNA]</scope>
    <source>
        <strain evidence="3 4">MAFF 305830</strain>
    </source>
</reference>
<dbReference type="EMBL" id="KN824316">
    <property type="protein sequence ID" value="KIM25158.1"/>
    <property type="molecule type" value="Genomic_DNA"/>
</dbReference>
<proteinExistence type="predicted"/>
<gene>
    <name evidence="3" type="ORF">M408DRAFT_26374</name>
</gene>
<keyword evidence="2" id="KW-0732">Signal</keyword>
<evidence type="ECO:0000256" key="2">
    <source>
        <dbReference type="SAM" id="SignalP"/>
    </source>
</evidence>
<feature type="chain" id="PRO_5002157988" evidence="2">
    <location>
        <begin position="19"/>
        <end position="83"/>
    </location>
</feature>
<evidence type="ECO:0000313" key="4">
    <source>
        <dbReference type="Proteomes" id="UP000054097"/>
    </source>
</evidence>
<feature type="compositionally biased region" description="Pro residues" evidence="1">
    <location>
        <begin position="54"/>
        <end position="76"/>
    </location>
</feature>
<organism evidence="3 4">
    <name type="scientific">Serendipita vermifera MAFF 305830</name>
    <dbReference type="NCBI Taxonomy" id="933852"/>
    <lineage>
        <taxon>Eukaryota</taxon>
        <taxon>Fungi</taxon>
        <taxon>Dikarya</taxon>
        <taxon>Basidiomycota</taxon>
        <taxon>Agaricomycotina</taxon>
        <taxon>Agaricomycetes</taxon>
        <taxon>Sebacinales</taxon>
        <taxon>Serendipitaceae</taxon>
        <taxon>Serendipita</taxon>
    </lineage>
</organism>
<feature type="signal peptide" evidence="2">
    <location>
        <begin position="1"/>
        <end position="18"/>
    </location>
</feature>
<keyword evidence="4" id="KW-1185">Reference proteome</keyword>